<protein>
    <submittedName>
        <fullName evidence="8">Major facilitator superfamily domain-containing protein</fullName>
    </submittedName>
</protein>
<evidence type="ECO:0000256" key="6">
    <source>
        <dbReference type="SAM" id="MobiDB-lite"/>
    </source>
</evidence>
<feature type="transmembrane region" description="Helical" evidence="7">
    <location>
        <begin position="12"/>
        <end position="30"/>
    </location>
</feature>
<feature type="transmembrane region" description="Helical" evidence="7">
    <location>
        <begin position="296"/>
        <end position="317"/>
    </location>
</feature>
<dbReference type="EMBL" id="JAUEPN010000002">
    <property type="protein sequence ID" value="KAK3298704.1"/>
    <property type="molecule type" value="Genomic_DNA"/>
</dbReference>
<name>A0AAE0HLG8_9PEZI</name>
<sequence>MSFLVVLGRLTAFTDMFLSGLVIPIIPTILQHRAHVPPQQVQIWTSVLVAAYGGAFAVVSPLMTFLTRQGPKGYAILLAGLACAAAAFALLQFSDDLFTLILARVLQGLAAAAITGASSGLLATAASTNTASTNITWLSPAFLQSTAMTTAPLIAGFLHDHYSSDALFYCAYAVIAFNMLLALAVASVTLISRAGSTDETTGLLESETQQGGGYGTMPSEAGGHSRRSSRSISPTSVPVVSSQPSPPSTADAAAIWRRLSVALGGYLVVGLISSALQSVLPLFVQRHFDWSVLESGYMFVPLSAPSAVLGLLSGILAKHVPKSARFLTTSGFLALLPAFLYLGQLKDNTRFVQHAFLLTLSAISFATGLCGDPLSKEIASVLGDSADSPSNAIAQATVLPNLANAWGSLIGPLFAGAVSYLWGWETMNKSLAVLATATGVTSLLFLQGWIGNPYPDIQARRAGPASDEESAPLLANGRSNGGSHEHSGAYDGKEERYAGRQGSDDVSPHTRSDGDRKHRSHRRHFSVDNFSVATTAGAGSMDSSTSSVRFQAALETPMQSSMTVSSSSRRPSASDSASRASGGGGGGAERRYVMREAPHAPATDPLLAAGSLYVIDEERDTARGVESERQKRRVVVFPEGAAPPGLLQRHRHHTVAINALDGTAQMVSESSESHAVHVTEDGGAEDEDAAFEETTSRRYVVVVVEGEDPEAE</sequence>
<keyword evidence="3 7" id="KW-0812">Transmembrane</keyword>
<feature type="compositionally biased region" description="Low complexity" evidence="6">
    <location>
        <begin position="230"/>
        <end position="243"/>
    </location>
</feature>
<keyword evidence="2" id="KW-0813">Transport</keyword>
<dbReference type="SUPFAM" id="SSF103473">
    <property type="entry name" value="MFS general substrate transporter"/>
    <property type="match status" value="1"/>
</dbReference>
<comment type="subcellular location">
    <subcellularLocation>
        <location evidence="1">Membrane</location>
        <topology evidence="1">Multi-pass membrane protein</topology>
    </subcellularLocation>
</comment>
<dbReference type="GO" id="GO:0016020">
    <property type="term" value="C:membrane"/>
    <property type="evidence" value="ECO:0007669"/>
    <property type="project" value="UniProtKB-SubCell"/>
</dbReference>
<dbReference type="GeneID" id="87845758"/>
<feature type="transmembrane region" description="Helical" evidence="7">
    <location>
        <begin position="135"/>
        <end position="154"/>
    </location>
</feature>
<reference evidence="8" key="1">
    <citation type="journal article" date="2023" name="Mol. Phylogenet. Evol.">
        <title>Genome-scale phylogeny and comparative genomics of the fungal order Sordariales.</title>
        <authorList>
            <person name="Hensen N."/>
            <person name="Bonometti L."/>
            <person name="Westerberg I."/>
            <person name="Brannstrom I.O."/>
            <person name="Guillou S."/>
            <person name="Cros-Aarteil S."/>
            <person name="Calhoun S."/>
            <person name="Haridas S."/>
            <person name="Kuo A."/>
            <person name="Mondo S."/>
            <person name="Pangilinan J."/>
            <person name="Riley R."/>
            <person name="LaButti K."/>
            <person name="Andreopoulos B."/>
            <person name="Lipzen A."/>
            <person name="Chen C."/>
            <person name="Yan M."/>
            <person name="Daum C."/>
            <person name="Ng V."/>
            <person name="Clum A."/>
            <person name="Steindorff A."/>
            <person name="Ohm R.A."/>
            <person name="Martin F."/>
            <person name="Silar P."/>
            <person name="Natvig D.O."/>
            <person name="Lalanne C."/>
            <person name="Gautier V."/>
            <person name="Ament-Velasquez S.L."/>
            <person name="Kruys A."/>
            <person name="Hutchinson M.I."/>
            <person name="Powell A.J."/>
            <person name="Barry K."/>
            <person name="Miller A.N."/>
            <person name="Grigoriev I.V."/>
            <person name="Debuchy R."/>
            <person name="Gladieux P."/>
            <person name="Hiltunen Thoren M."/>
            <person name="Johannesson H."/>
        </authorList>
    </citation>
    <scope>NUCLEOTIDE SEQUENCE</scope>
    <source>
        <strain evidence="8">CBS 168.71</strain>
    </source>
</reference>
<keyword evidence="9" id="KW-1185">Reference proteome</keyword>
<keyword evidence="4 7" id="KW-1133">Transmembrane helix</keyword>
<proteinExistence type="predicted"/>
<evidence type="ECO:0000313" key="9">
    <source>
        <dbReference type="Proteomes" id="UP001278766"/>
    </source>
</evidence>
<feature type="transmembrane region" description="Helical" evidence="7">
    <location>
        <begin position="97"/>
        <end position="123"/>
    </location>
</feature>
<feature type="transmembrane region" description="Helical" evidence="7">
    <location>
        <begin position="324"/>
        <end position="342"/>
    </location>
</feature>
<comment type="caution">
    <text evidence="8">The sequence shown here is derived from an EMBL/GenBank/DDBJ whole genome shotgun (WGS) entry which is preliminary data.</text>
</comment>
<dbReference type="InterPro" id="IPR011701">
    <property type="entry name" value="MFS"/>
</dbReference>
<dbReference type="Gene3D" id="1.20.1250.20">
    <property type="entry name" value="MFS general substrate transporter like domains"/>
    <property type="match status" value="2"/>
</dbReference>
<evidence type="ECO:0000256" key="1">
    <source>
        <dbReference type="ARBA" id="ARBA00004141"/>
    </source>
</evidence>
<feature type="transmembrane region" description="Helical" evidence="7">
    <location>
        <begin position="42"/>
        <end position="66"/>
    </location>
</feature>
<dbReference type="Pfam" id="PF07690">
    <property type="entry name" value="MFS_1"/>
    <property type="match status" value="1"/>
</dbReference>
<feature type="compositionally biased region" description="Basic and acidic residues" evidence="6">
    <location>
        <begin position="483"/>
        <end position="516"/>
    </location>
</feature>
<evidence type="ECO:0000256" key="5">
    <source>
        <dbReference type="ARBA" id="ARBA00023136"/>
    </source>
</evidence>
<keyword evidence="5 7" id="KW-0472">Membrane</keyword>
<dbReference type="InterPro" id="IPR050930">
    <property type="entry name" value="MFS_Vesicular_Transporter"/>
</dbReference>
<reference evidence="8" key="2">
    <citation type="submission" date="2023-06" db="EMBL/GenBank/DDBJ databases">
        <authorList>
            <consortium name="Lawrence Berkeley National Laboratory"/>
            <person name="Haridas S."/>
            <person name="Hensen N."/>
            <person name="Bonometti L."/>
            <person name="Westerberg I."/>
            <person name="Brannstrom I.O."/>
            <person name="Guillou S."/>
            <person name="Cros-Aarteil S."/>
            <person name="Calhoun S."/>
            <person name="Kuo A."/>
            <person name="Mondo S."/>
            <person name="Pangilinan J."/>
            <person name="Riley R."/>
            <person name="Labutti K."/>
            <person name="Andreopoulos B."/>
            <person name="Lipzen A."/>
            <person name="Chen C."/>
            <person name="Yanf M."/>
            <person name="Daum C."/>
            <person name="Ng V."/>
            <person name="Clum A."/>
            <person name="Steindorff A."/>
            <person name="Ohm R."/>
            <person name="Martin F."/>
            <person name="Silar P."/>
            <person name="Natvig D."/>
            <person name="Lalanne C."/>
            <person name="Gautier V."/>
            <person name="Ament-Velasquez S.L."/>
            <person name="Kruys A."/>
            <person name="Hutchinson M.I."/>
            <person name="Powell A.J."/>
            <person name="Barry K."/>
            <person name="Miller A.N."/>
            <person name="Grigoriev I.V."/>
            <person name="Debuchy R."/>
            <person name="Gladieux P."/>
            <person name="Thoren M.H."/>
            <person name="Johannesson H."/>
        </authorList>
    </citation>
    <scope>NUCLEOTIDE SEQUENCE</scope>
    <source>
        <strain evidence="8">CBS 168.71</strain>
    </source>
</reference>
<dbReference type="RefSeq" id="XP_062662218.1">
    <property type="nucleotide sequence ID" value="XM_062808810.1"/>
</dbReference>
<feature type="region of interest" description="Disordered" evidence="6">
    <location>
        <begin position="460"/>
        <end position="528"/>
    </location>
</feature>
<feature type="region of interest" description="Disordered" evidence="6">
    <location>
        <begin position="556"/>
        <end position="589"/>
    </location>
</feature>
<dbReference type="InterPro" id="IPR036259">
    <property type="entry name" value="MFS_trans_sf"/>
</dbReference>
<evidence type="ECO:0000313" key="8">
    <source>
        <dbReference type="EMBL" id="KAK3298704.1"/>
    </source>
</evidence>
<evidence type="ECO:0000256" key="7">
    <source>
        <dbReference type="SAM" id="Phobius"/>
    </source>
</evidence>
<dbReference type="PANTHER" id="PTHR23506">
    <property type="entry name" value="GH10249P"/>
    <property type="match status" value="1"/>
</dbReference>
<feature type="transmembrane region" description="Helical" evidence="7">
    <location>
        <begin position="73"/>
        <end position="91"/>
    </location>
</feature>
<accession>A0AAE0HLG8</accession>
<gene>
    <name evidence="8" type="ORF">B0H64DRAFT_80788</name>
</gene>
<evidence type="ECO:0000256" key="3">
    <source>
        <dbReference type="ARBA" id="ARBA00022692"/>
    </source>
</evidence>
<evidence type="ECO:0000256" key="2">
    <source>
        <dbReference type="ARBA" id="ARBA00022448"/>
    </source>
</evidence>
<feature type="compositionally biased region" description="Low complexity" evidence="6">
    <location>
        <begin position="560"/>
        <end position="580"/>
    </location>
</feature>
<feature type="transmembrane region" description="Helical" evidence="7">
    <location>
        <begin position="405"/>
        <end position="424"/>
    </location>
</feature>
<dbReference type="AlphaFoldDB" id="A0AAE0HLG8"/>
<dbReference type="PANTHER" id="PTHR23506:SF23">
    <property type="entry name" value="GH10249P"/>
    <property type="match status" value="1"/>
</dbReference>
<evidence type="ECO:0000256" key="4">
    <source>
        <dbReference type="ARBA" id="ARBA00022989"/>
    </source>
</evidence>
<dbReference type="GO" id="GO:0022857">
    <property type="term" value="F:transmembrane transporter activity"/>
    <property type="evidence" value="ECO:0007669"/>
    <property type="project" value="InterPro"/>
</dbReference>
<feature type="transmembrane region" description="Helical" evidence="7">
    <location>
        <begin position="431"/>
        <end position="450"/>
    </location>
</feature>
<feature type="region of interest" description="Disordered" evidence="6">
    <location>
        <begin position="199"/>
        <end position="247"/>
    </location>
</feature>
<feature type="transmembrane region" description="Helical" evidence="7">
    <location>
        <begin position="166"/>
        <end position="191"/>
    </location>
</feature>
<dbReference type="Proteomes" id="UP001278766">
    <property type="component" value="Unassembled WGS sequence"/>
</dbReference>
<organism evidence="8 9">
    <name type="scientific">Chaetomium fimeti</name>
    <dbReference type="NCBI Taxonomy" id="1854472"/>
    <lineage>
        <taxon>Eukaryota</taxon>
        <taxon>Fungi</taxon>
        <taxon>Dikarya</taxon>
        <taxon>Ascomycota</taxon>
        <taxon>Pezizomycotina</taxon>
        <taxon>Sordariomycetes</taxon>
        <taxon>Sordariomycetidae</taxon>
        <taxon>Sordariales</taxon>
        <taxon>Chaetomiaceae</taxon>
        <taxon>Chaetomium</taxon>
    </lineage>
</organism>
<feature type="transmembrane region" description="Helical" evidence="7">
    <location>
        <begin position="263"/>
        <end position="284"/>
    </location>
</feature>